<feature type="transmembrane region" description="Helical" evidence="2">
    <location>
        <begin position="189"/>
        <end position="213"/>
    </location>
</feature>
<feature type="compositionally biased region" description="Basic and acidic residues" evidence="1">
    <location>
        <begin position="384"/>
        <end position="394"/>
    </location>
</feature>
<sequence length="423" mass="46194">MYISFQFWQHGQGDSVSLPEFGAPRVVLLRLGFSFNSQMACPLLSLCGSSPPSDPSSRSQTILGVKFPVKLRSTFAQIPECTSERTSLSLLQNGYYWDLMWWWSGCSGGVVIRAARGLTRGSQQKSVGKNQPHGGSGPRAPSGLKCFAVVLANGVAVMGSVVERVIGAHRVVLVMRIVANGLDSTSLSLLRLCGIGSMLCMLLVLVGSLVLVFSTPVDSLLMTESCCGVFISVRTSYLHPDVLKDDPIYSDLVLEDNKMIARWIPDGDGTVAIHLIGYMDQERVDADLAMGEKPVYYIGENEWPGDLLEADEPEAADQASAGAPTTEYDIFGGSSPLSSMSPDIKQEIREVSWHPTTPDPNDLTPYASSEPELQYPETDEEVDQLDHASDNAEEAVWHKERQAQGRAMRAMSAAWEDKDNTWL</sequence>
<keyword evidence="2" id="KW-1133">Transmembrane helix</keyword>
<evidence type="ECO:0000256" key="1">
    <source>
        <dbReference type="SAM" id="MobiDB-lite"/>
    </source>
</evidence>
<keyword evidence="2" id="KW-0472">Membrane</keyword>
<dbReference type="Proteomes" id="UP000076532">
    <property type="component" value="Unassembled WGS sequence"/>
</dbReference>
<protein>
    <submittedName>
        <fullName evidence="3">Uncharacterized protein</fullName>
    </submittedName>
</protein>
<proteinExistence type="predicted"/>
<organism evidence="3 4">
    <name type="scientific">Athelia psychrophila</name>
    <dbReference type="NCBI Taxonomy" id="1759441"/>
    <lineage>
        <taxon>Eukaryota</taxon>
        <taxon>Fungi</taxon>
        <taxon>Dikarya</taxon>
        <taxon>Basidiomycota</taxon>
        <taxon>Agaricomycotina</taxon>
        <taxon>Agaricomycetes</taxon>
        <taxon>Agaricomycetidae</taxon>
        <taxon>Atheliales</taxon>
        <taxon>Atheliaceae</taxon>
        <taxon>Athelia</taxon>
    </lineage>
</organism>
<dbReference type="AlphaFoldDB" id="A0A167VJ80"/>
<accession>A0A167VJ80</accession>
<name>A0A167VJ80_9AGAM</name>
<gene>
    <name evidence="3" type="ORF">FIBSPDRAFT_903785</name>
</gene>
<dbReference type="EMBL" id="KV417864">
    <property type="protein sequence ID" value="KZP05071.1"/>
    <property type="molecule type" value="Genomic_DNA"/>
</dbReference>
<keyword evidence="2" id="KW-0812">Transmembrane</keyword>
<evidence type="ECO:0000256" key="2">
    <source>
        <dbReference type="SAM" id="Phobius"/>
    </source>
</evidence>
<reference evidence="3 4" key="1">
    <citation type="journal article" date="2016" name="Mol. Biol. Evol.">
        <title>Comparative Genomics of Early-Diverging Mushroom-Forming Fungi Provides Insights into the Origins of Lignocellulose Decay Capabilities.</title>
        <authorList>
            <person name="Nagy L.G."/>
            <person name="Riley R."/>
            <person name="Tritt A."/>
            <person name="Adam C."/>
            <person name="Daum C."/>
            <person name="Floudas D."/>
            <person name="Sun H."/>
            <person name="Yadav J.S."/>
            <person name="Pangilinan J."/>
            <person name="Larsson K.H."/>
            <person name="Matsuura K."/>
            <person name="Barry K."/>
            <person name="Labutti K."/>
            <person name="Kuo R."/>
            <person name="Ohm R.A."/>
            <person name="Bhattacharya S.S."/>
            <person name="Shirouzu T."/>
            <person name="Yoshinaga Y."/>
            <person name="Martin F.M."/>
            <person name="Grigoriev I.V."/>
            <person name="Hibbett D.S."/>
        </authorList>
    </citation>
    <scope>NUCLEOTIDE SEQUENCE [LARGE SCALE GENOMIC DNA]</scope>
    <source>
        <strain evidence="3 4">CBS 109695</strain>
    </source>
</reference>
<evidence type="ECO:0000313" key="4">
    <source>
        <dbReference type="Proteomes" id="UP000076532"/>
    </source>
</evidence>
<feature type="region of interest" description="Disordered" evidence="1">
    <location>
        <begin position="313"/>
        <end position="394"/>
    </location>
</feature>
<keyword evidence="4" id="KW-1185">Reference proteome</keyword>
<evidence type="ECO:0000313" key="3">
    <source>
        <dbReference type="EMBL" id="KZP05071.1"/>
    </source>
</evidence>